<feature type="compositionally biased region" description="Basic and acidic residues" evidence="1">
    <location>
        <begin position="122"/>
        <end position="172"/>
    </location>
</feature>
<name>A0ABT7P7Z1_MYCIT</name>
<sequence>MGMTRLLARFAARRAHVLTVEAPGYWVVRAEAERRLRGRGWCAATSPADADVLAVCGSPGPELTKAIERVWDQLPGPRVRIELPDPEAVESALDRAAVQLVDIDMQRNDARQRAQSPDLSGEQDHTDHGGHHRMNHGDMEHAAHDAMDHSRHHHMNDDDMDHGAHGHMHHGDMDMAPAGIALAEGGDDRDGLEMDVLHVHLGPVLRYWPAGLVVRGTMHGDVLAGVEAWVTDSDSGNGNPRPQGQNDAAARHCDHIVDLLALAGSPRAAAIARTARDALLSEPDLDHAGCVLAKLHGSLRHSRVLRWSLRDIASLTTQDCDSLGLPTDLAGDCYDRLLTRVDMVGQALSNQLKPNEFHVTSTTIVDALPHLVSGLDLATARLVIATLGIDTASGHTGGHHG</sequence>
<dbReference type="EMBL" id="JASZZX010000036">
    <property type="protein sequence ID" value="MDM3929401.1"/>
    <property type="molecule type" value="Genomic_DNA"/>
</dbReference>
<organism evidence="2 3">
    <name type="scientific">Mycobacterium intracellulare subsp. chimaera</name>
    <dbReference type="NCBI Taxonomy" id="222805"/>
    <lineage>
        <taxon>Bacteria</taxon>
        <taxon>Bacillati</taxon>
        <taxon>Actinomycetota</taxon>
        <taxon>Actinomycetes</taxon>
        <taxon>Mycobacteriales</taxon>
        <taxon>Mycobacteriaceae</taxon>
        <taxon>Mycobacterium</taxon>
        <taxon>Mycobacterium avium complex (MAC)</taxon>
    </lineage>
</organism>
<evidence type="ECO:0000313" key="3">
    <source>
        <dbReference type="Proteomes" id="UP001529272"/>
    </source>
</evidence>
<comment type="caution">
    <text evidence="2">The sequence shown here is derived from an EMBL/GenBank/DDBJ whole genome shotgun (WGS) entry which is preliminary data.</text>
</comment>
<keyword evidence="3" id="KW-1185">Reference proteome</keyword>
<gene>
    <name evidence="2" type="ORF">QRB35_25820</name>
</gene>
<protein>
    <submittedName>
        <fullName evidence="2">Uncharacterized protein</fullName>
    </submittedName>
</protein>
<reference evidence="3" key="2">
    <citation type="submission" date="2023-06" db="EMBL/GenBank/DDBJ databases">
        <title>Itaconate inhibition of nontuberculous mycobacteria.</title>
        <authorList>
            <person name="Spilker T."/>
        </authorList>
    </citation>
    <scope>NUCLEOTIDE SEQUENCE [LARGE SCALE GENOMIC DNA]</scope>
    <source>
        <strain evidence="3">FLAC1071</strain>
    </source>
</reference>
<evidence type="ECO:0000256" key="1">
    <source>
        <dbReference type="SAM" id="MobiDB-lite"/>
    </source>
</evidence>
<dbReference type="Proteomes" id="UP001529272">
    <property type="component" value="Unassembled WGS sequence"/>
</dbReference>
<reference evidence="2 3" key="1">
    <citation type="submission" date="2023-06" db="EMBL/GenBank/DDBJ databases">
        <title>Itaconate inhibition of nontuberculous mycobacteria.</title>
        <authorList>
            <person name="Breen P."/>
            <person name="Zimbric M."/>
            <person name="Caverly L."/>
        </authorList>
    </citation>
    <scope>NUCLEOTIDE SEQUENCE [LARGE SCALE GENOMIC DNA]</scope>
    <source>
        <strain evidence="2 3">FLAC1071</strain>
    </source>
</reference>
<accession>A0ABT7P7Z1</accession>
<dbReference type="RefSeq" id="WP_069953816.1">
    <property type="nucleotide sequence ID" value="NZ_CP012885.2"/>
</dbReference>
<proteinExistence type="predicted"/>
<feature type="region of interest" description="Disordered" evidence="1">
    <location>
        <begin position="109"/>
        <end position="172"/>
    </location>
</feature>
<evidence type="ECO:0000313" key="2">
    <source>
        <dbReference type="EMBL" id="MDM3929401.1"/>
    </source>
</evidence>